<protein>
    <recommendedName>
        <fullName evidence="18">HIT domain-containing protein</fullName>
    </recommendedName>
</protein>
<dbReference type="EMBL" id="CAJNOJ010000113">
    <property type="protein sequence ID" value="CAF1139062.1"/>
    <property type="molecule type" value="Genomic_DNA"/>
</dbReference>
<dbReference type="GO" id="GO:1990165">
    <property type="term" value="F:single-strand break-containing DNA binding"/>
    <property type="evidence" value="ECO:0007669"/>
    <property type="project" value="TreeGrafter"/>
</dbReference>
<evidence type="ECO:0000259" key="13">
    <source>
        <dbReference type="PROSITE" id="PS51084"/>
    </source>
</evidence>
<feature type="domain" description="C2H2-type" evidence="12">
    <location>
        <begin position="185"/>
        <end position="209"/>
    </location>
</feature>
<keyword evidence="2" id="KW-0479">Metal-binding</keyword>
<evidence type="ECO:0000313" key="15">
    <source>
        <dbReference type="EMBL" id="CAF1208241.1"/>
    </source>
</evidence>
<keyword evidence="5" id="KW-0862">Zinc</keyword>
<evidence type="ECO:0000313" key="14">
    <source>
        <dbReference type="EMBL" id="CAF1139062.1"/>
    </source>
</evidence>
<reference evidence="14" key="1">
    <citation type="submission" date="2021-02" db="EMBL/GenBank/DDBJ databases">
        <authorList>
            <person name="Nowell W R."/>
        </authorList>
    </citation>
    <scope>NUCLEOTIDE SEQUENCE</scope>
</reference>
<name>A0A814S107_ADIRI</name>
<keyword evidence="16" id="KW-1185">Reference proteome</keyword>
<dbReference type="Proteomes" id="UP000663828">
    <property type="component" value="Unassembled WGS sequence"/>
</dbReference>
<dbReference type="GO" id="GO:0000012">
    <property type="term" value="P:single strand break repair"/>
    <property type="evidence" value="ECO:0007669"/>
    <property type="project" value="TreeGrafter"/>
</dbReference>
<sequence length="209" mass="23838">MASSMSPTTTKRKGPLENNNQNKSKKSHWSAALSDALDDESVRLYRDDLCTVIRDKFPKAKIHLLVMPNEHITDLKCVNDTHVPLLKHMLKVGKEVAEKIAAKENATGSFAQFRYGYHAIPSLALLHMHVISQDFISPSLKTKKHWNSFTTSYFLDASDVIDDLQANHAIRVDVARMRKLLDNELQCHECPHTFPTIPKLKQHLMTHIY</sequence>
<comment type="caution">
    <text evidence="14">The sequence shown here is derived from an EMBL/GenBank/DDBJ whole genome shotgun (WGS) entry which is preliminary data.</text>
</comment>
<dbReference type="OrthoDB" id="3512845at2759"/>
<dbReference type="PROSITE" id="PS00028">
    <property type="entry name" value="ZINC_FINGER_C2H2_1"/>
    <property type="match status" value="1"/>
</dbReference>
<accession>A0A814S107</accession>
<dbReference type="InterPro" id="IPR013087">
    <property type="entry name" value="Znf_C2H2_type"/>
</dbReference>
<dbReference type="PROSITE" id="PS50157">
    <property type="entry name" value="ZINC_FINGER_C2H2_2"/>
    <property type="match status" value="1"/>
</dbReference>
<dbReference type="GO" id="GO:0033699">
    <property type="term" value="F:DNA 5'-adenosine monophosphate hydrolase activity"/>
    <property type="evidence" value="ECO:0007669"/>
    <property type="project" value="TreeGrafter"/>
</dbReference>
<dbReference type="InterPro" id="IPR032566">
    <property type="entry name" value="Znf-C2HE"/>
</dbReference>
<evidence type="ECO:0000313" key="17">
    <source>
        <dbReference type="Proteomes" id="UP000663852"/>
    </source>
</evidence>
<keyword evidence="9" id="KW-0863">Zinc-finger</keyword>
<dbReference type="AlphaFoldDB" id="A0A814S107"/>
<comment type="caution">
    <text evidence="10">Lacks conserved residue(s) required for the propagation of feature annotation.</text>
</comment>
<dbReference type="Pfam" id="PF16278">
    <property type="entry name" value="zf-C2HE"/>
    <property type="match status" value="1"/>
</dbReference>
<comment type="subcellular location">
    <subcellularLocation>
        <location evidence="1">Nucleus</location>
    </subcellularLocation>
</comment>
<evidence type="ECO:0000256" key="9">
    <source>
        <dbReference type="PROSITE-ProRule" id="PRU00042"/>
    </source>
</evidence>
<keyword evidence="8" id="KW-0539">Nucleus</keyword>
<proteinExistence type="predicted"/>
<evidence type="ECO:0000256" key="1">
    <source>
        <dbReference type="ARBA" id="ARBA00004123"/>
    </source>
</evidence>
<organism evidence="14 17">
    <name type="scientific">Adineta ricciae</name>
    <name type="common">Rotifer</name>
    <dbReference type="NCBI Taxonomy" id="249248"/>
    <lineage>
        <taxon>Eukaryota</taxon>
        <taxon>Metazoa</taxon>
        <taxon>Spiralia</taxon>
        <taxon>Gnathifera</taxon>
        <taxon>Rotifera</taxon>
        <taxon>Eurotatoria</taxon>
        <taxon>Bdelloidea</taxon>
        <taxon>Adinetida</taxon>
        <taxon>Adinetidae</taxon>
        <taxon>Adineta</taxon>
    </lineage>
</organism>
<evidence type="ECO:0000256" key="11">
    <source>
        <dbReference type="SAM" id="MobiDB-lite"/>
    </source>
</evidence>
<dbReference type="Gene3D" id="3.30.428.10">
    <property type="entry name" value="HIT-like"/>
    <property type="match status" value="1"/>
</dbReference>
<dbReference type="GO" id="GO:0003697">
    <property type="term" value="F:single-stranded DNA binding"/>
    <property type="evidence" value="ECO:0007669"/>
    <property type="project" value="TreeGrafter"/>
</dbReference>
<evidence type="ECO:0000313" key="16">
    <source>
        <dbReference type="Proteomes" id="UP000663828"/>
    </source>
</evidence>
<dbReference type="GO" id="GO:0030983">
    <property type="term" value="F:mismatched DNA binding"/>
    <property type="evidence" value="ECO:0007669"/>
    <property type="project" value="TreeGrafter"/>
</dbReference>
<gene>
    <name evidence="14" type="ORF">EDS130_LOCUS21982</name>
    <name evidence="15" type="ORF">XAT740_LOCUS24048</name>
</gene>
<evidence type="ECO:0000256" key="6">
    <source>
        <dbReference type="ARBA" id="ARBA00023125"/>
    </source>
</evidence>
<keyword evidence="4" id="KW-0378">Hydrolase</keyword>
<evidence type="ECO:0000256" key="7">
    <source>
        <dbReference type="ARBA" id="ARBA00023204"/>
    </source>
</evidence>
<dbReference type="GO" id="GO:0005634">
    <property type="term" value="C:nucleus"/>
    <property type="evidence" value="ECO:0007669"/>
    <property type="project" value="UniProtKB-SubCell"/>
</dbReference>
<dbReference type="InterPro" id="IPR011146">
    <property type="entry name" value="HIT-like"/>
</dbReference>
<feature type="region of interest" description="Disordered" evidence="11">
    <location>
        <begin position="1"/>
        <end position="29"/>
    </location>
</feature>
<evidence type="ECO:0000259" key="12">
    <source>
        <dbReference type="PROSITE" id="PS50157"/>
    </source>
</evidence>
<keyword evidence="3" id="KW-0227">DNA damage</keyword>
<dbReference type="Pfam" id="PF11969">
    <property type="entry name" value="DcpS_C"/>
    <property type="match status" value="1"/>
</dbReference>
<dbReference type="SUPFAM" id="SSF54197">
    <property type="entry name" value="HIT-like"/>
    <property type="match status" value="1"/>
</dbReference>
<dbReference type="InterPro" id="IPR036265">
    <property type="entry name" value="HIT-like_sf"/>
</dbReference>
<keyword evidence="7" id="KW-0234">DNA repair</keyword>
<dbReference type="GO" id="GO:0008270">
    <property type="term" value="F:zinc ion binding"/>
    <property type="evidence" value="ECO:0007669"/>
    <property type="project" value="UniProtKB-KW"/>
</dbReference>
<dbReference type="PROSITE" id="PS51084">
    <property type="entry name" value="HIT_2"/>
    <property type="match status" value="1"/>
</dbReference>
<dbReference type="FunFam" id="3.30.428.10:FF:000004">
    <property type="entry name" value="aprataxin isoform X2"/>
    <property type="match status" value="1"/>
</dbReference>
<evidence type="ECO:0000256" key="2">
    <source>
        <dbReference type="ARBA" id="ARBA00022723"/>
    </source>
</evidence>
<evidence type="ECO:0000256" key="4">
    <source>
        <dbReference type="ARBA" id="ARBA00022801"/>
    </source>
</evidence>
<evidence type="ECO:0008006" key="18">
    <source>
        <dbReference type="Google" id="ProtNLM"/>
    </source>
</evidence>
<keyword evidence="6" id="KW-0238">DNA-binding</keyword>
<evidence type="ECO:0000256" key="10">
    <source>
        <dbReference type="PROSITE-ProRule" id="PRU00464"/>
    </source>
</evidence>
<dbReference type="GO" id="GO:0003725">
    <property type="term" value="F:double-stranded RNA binding"/>
    <property type="evidence" value="ECO:0007669"/>
    <property type="project" value="TreeGrafter"/>
</dbReference>
<evidence type="ECO:0000256" key="8">
    <source>
        <dbReference type="ARBA" id="ARBA00023242"/>
    </source>
</evidence>
<evidence type="ECO:0000256" key="3">
    <source>
        <dbReference type="ARBA" id="ARBA00022763"/>
    </source>
</evidence>
<evidence type="ECO:0000256" key="5">
    <source>
        <dbReference type="ARBA" id="ARBA00022833"/>
    </source>
</evidence>
<dbReference type="PANTHER" id="PTHR12486">
    <property type="entry name" value="APRATAXIN-RELATED"/>
    <property type="match status" value="1"/>
</dbReference>
<dbReference type="EMBL" id="CAJNOR010001842">
    <property type="protein sequence ID" value="CAF1208241.1"/>
    <property type="molecule type" value="Genomic_DNA"/>
</dbReference>
<dbReference type="PANTHER" id="PTHR12486:SF4">
    <property type="entry name" value="APRATAXIN"/>
    <property type="match status" value="1"/>
</dbReference>
<dbReference type="SMART" id="SM00355">
    <property type="entry name" value="ZnF_C2H2"/>
    <property type="match status" value="1"/>
</dbReference>
<feature type="domain" description="HIT" evidence="13">
    <location>
        <begin position="30"/>
        <end position="140"/>
    </location>
</feature>
<dbReference type="Proteomes" id="UP000663852">
    <property type="component" value="Unassembled WGS sequence"/>
</dbReference>